<evidence type="ECO:0000256" key="4">
    <source>
        <dbReference type="ARBA" id="ARBA00023180"/>
    </source>
</evidence>
<organism evidence="7 8">
    <name type="scientific">Labeo rohita</name>
    <name type="common">Indian major carp</name>
    <name type="synonym">Cyprinus rohita</name>
    <dbReference type="NCBI Taxonomy" id="84645"/>
    <lineage>
        <taxon>Eukaryota</taxon>
        <taxon>Metazoa</taxon>
        <taxon>Chordata</taxon>
        <taxon>Craniata</taxon>
        <taxon>Vertebrata</taxon>
        <taxon>Euteleostomi</taxon>
        <taxon>Actinopterygii</taxon>
        <taxon>Neopterygii</taxon>
        <taxon>Teleostei</taxon>
        <taxon>Ostariophysi</taxon>
        <taxon>Cypriniformes</taxon>
        <taxon>Cyprinidae</taxon>
        <taxon>Labeoninae</taxon>
        <taxon>Labeonini</taxon>
        <taxon>Labeo</taxon>
    </lineage>
</organism>
<dbReference type="InterPro" id="IPR036179">
    <property type="entry name" value="Ig-like_dom_sf"/>
</dbReference>
<dbReference type="SUPFAM" id="SSF48726">
    <property type="entry name" value="Immunoglobulin"/>
    <property type="match status" value="3"/>
</dbReference>
<dbReference type="InterPro" id="IPR003599">
    <property type="entry name" value="Ig_sub"/>
</dbReference>
<comment type="subcellular location">
    <subcellularLocation>
        <location evidence="1">Membrane</location>
    </subcellularLocation>
</comment>
<dbReference type="SMART" id="SM00409">
    <property type="entry name" value="IG"/>
    <property type="match status" value="3"/>
</dbReference>
<proteinExistence type="predicted"/>
<dbReference type="Gene3D" id="2.60.40.10">
    <property type="entry name" value="Immunoglobulins"/>
    <property type="match status" value="3"/>
</dbReference>
<dbReference type="PANTHER" id="PTHR12080:SF55">
    <property type="entry name" value="LYMPHOCYTE FUNCTION-ASSOCIATED ANTIGEN 3"/>
    <property type="match status" value="1"/>
</dbReference>
<evidence type="ECO:0000256" key="5">
    <source>
        <dbReference type="SAM" id="Phobius"/>
    </source>
</evidence>
<dbReference type="PROSITE" id="PS50835">
    <property type="entry name" value="IG_LIKE"/>
    <property type="match status" value="3"/>
</dbReference>
<dbReference type="Proteomes" id="UP000830375">
    <property type="component" value="Unassembled WGS sequence"/>
</dbReference>
<gene>
    <name evidence="7" type="ORF">H4Q32_029441</name>
</gene>
<evidence type="ECO:0000313" key="8">
    <source>
        <dbReference type="Proteomes" id="UP000830375"/>
    </source>
</evidence>
<evidence type="ECO:0000313" key="7">
    <source>
        <dbReference type="EMBL" id="KAI2645800.1"/>
    </source>
</evidence>
<accession>A0ABQ8L528</accession>
<feature type="domain" description="Ig-like" evidence="6">
    <location>
        <begin position="74"/>
        <end position="144"/>
    </location>
</feature>
<keyword evidence="8" id="KW-1185">Reference proteome</keyword>
<feature type="transmembrane region" description="Helical" evidence="5">
    <location>
        <begin position="633"/>
        <end position="657"/>
    </location>
</feature>
<dbReference type="SMART" id="SM00408">
    <property type="entry name" value="IGc2"/>
    <property type="match status" value="4"/>
</dbReference>
<keyword evidence="5" id="KW-1133">Transmembrane helix</keyword>
<dbReference type="PANTHER" id="PTHR12080">
    <property type="entry name" value="SIGNALING LYMPHOCYTIC ACTIVATION MOLECULE"/>
    <property type="match status" value="1"/>
</dbReference>
<feature type="domain" description="Ig-like" evidence="6">
    <location>
        <begin position="247"/>
        <end position="322"/>
    </location>
</feature>
<dbReference type="CDD" id="cd00096">
    <property type="entry name" value="Ig"/>
    <property type="match status" value="3"/>
</dbReference>
<evidence type="ECO:0000256" key="2">
    <source>
        <dbReference type="ARBA" id="ARBA00022729"/>
    </source>
</evidence>
<feature type="domain" description="Ig-like" evidence="6">
    <location>
        <begin position="548"/>
        <end position="619"/>
    </location>
</feature>
<protein>
    <submittedName>
        <fullName evidence="7">T-cell surface antigen CD2</fullName>
    </submittedName>
</protein>
<dbReference type="InterPro" id="IPR003598">
    <property type="entry name" value="Ig_sub2"/>
</dbReference>
<keyword evidence="3 5" id="KW-0472">Membrane</keyword>
<sequence>MWIHLSSGDFIYRNNGKIWKNTPGLTMEKDGSLTLHNVNLKDTGKYRYTVFADEDIQIDDGEKEIKVYAKAPKPTVMFDCDADGNAVLTCDTRNHTDLIVSWYKENKTIQNEKNPKLFLTSAQVQENKPYSCRVSNPVSSEQISTKTCEKEQLEGSSCTIKLPTRKDDTSNDTMWIHLSNGDFILRNNGKIKKNTPGLTMGEDGSLTLHNVSLKNTGKYRYTVFNAEGTPIDAEEEEIKVYAKAPKPTVMFNRDADGNAVLTCDIRDRTDLTVSWYKEDKTVQNEKNPKLFLTSAQVHENKPYSCRLSNPVSSEQSDSFTVSCLGTGTSCDAFESLIRDVKTIIIPFNRLENSSTDVSVFPYNAGDRRIYVGWTKRHCITHCFCHLDLLMILHNHQLPDHSLPLFFSVSANRNSFCLLELIVKRRTMSCQYCVVFLFLCGVTAFSVSTKTCGKELLEGTSCTIKLKTRNNEIPTEIKWLHFSSDAFIEKKRGKIKNNKIDGEIGEDGSLTFKSVSLKDTGKYKYSAFNNDGTEIGAGEEEIKVYAKAPKPTVKDNCKNGDATLTCDIGDRTDLTVSWYKENKIIHEKNPQMFLTSAQVQENKPYSCRVNNSVSSEQSATGESSGPRKLFGFDFWIMVSILAGSGALLLLLICVLVFSSQCKNHQKGKRHFYHL</sequence>
<dbReference type="Gene3D" id="3.90.930.1">
    <property type="match status" value="3"/>
</dbReference>
<reference evidence="7 8" key="1">
    <citation type="submission" date="2022-01" db="EMBL/GenBank/DDBJ databases">
        <title>A high-quality chromosome-level genome assembly of rohu carp, Labeo rohita.</title>
        <authorList>
            <person name="Arick M.A. II"/>
            <person name="Hsu C.-Y."/>
            <person name="Magbanua Z."/>
            <person name="Pechanova O."/>
            <person name="Grover C."/>
            <person name="Miller E."/>
            <person name="Thrash A."/>
            <person name="Ezzel L."/>
            <person name="Alam S."/>
            <person name="Benzie J."/>
            <person name="Hamilton M."/>
            <person name="Karsi A."/>
            <person name="Lawrence M.L."/>
            <person name="Peterson D.G."/>
        </authorList>
    </citation>
    <scope>NUCLEOTIDE SEQUENCE [LARGE SCALE GENOMIC DNA]</scope>
    <source>
        <strain evidence="8">BAU-BD-2019</strain>
        <tissue evidence="7">Blood</tissue>
    </source>
</reference>
<evidence type="ECO:0000259" key="6">
    <source>
        <dbReference type="PROSITE" id="PS50835"/>
    </source>
</evidence>
<dbReference type="InterPro" id="IPR007110">
    <property type="entry name" value="Ig-like_dom"/>
</dbReference>
<comment type="caution">
    <text evidence="7">The sequence shown here is derived from an EMBL/GenBank/DDBJ whole genome shotgun (WGS) entry which is preliminary data.</text>
</comment>
<name>A0ABQ8L528_LABRO</name>
<dbReference type="InterPro" id="IPR015631">
    <property type="entry name" value="CD2/SLAM_rcpt"/>
</dbReference>
<dbReference type="EMBL" id="JACTAM010002128">
    <property type="protein sequence ID" value="KAI2645800.1"/>
    <property type="molecule type" value="Genomic_DNA"/>
</dbReference>
<dbReference type="Pfam" id="PF13895">
    <property type="entry name" value="Ig_2"/>
    <property type="match status" value="3"/>
</dbReference>
<keyword evidence="2" id="KW-0732">Signal</keyword>
<evidence type="ECO:0000256" key="1">
    <source>
        <dbReference type="ARBA" id="ARBA00004370"/>
    </source>
</evidence>
<keyword evidence="4" id="KW-0325">Glycoprotein</keyword>
<dbReference type="InterPro" id="IPR013783">
    <property type="entry name" value="Ig-like_fold"/>
</dbReference>
<evidence type="ECO:0000256" key="3">
    <source>
        <dbReference type="ARBA" id="ARBA00023136"/>
    </source>
</evidence>
<keyword evidence="5" id="KW-0812">Transmembrane</keyword>